<dbReference type="Pfam" id="PF03192">
    <property type="entry name" value="DUF257"/>
    <property type="match status" value="1"/>
</dbReference>
<evidence type="ECO:0000313" key="1">
    <source>
        <dbReference type="EMBL" id="ASJ02126.1"/>
    </source>
</evidence>
<sequence length="218" mass="24465">MPEDLSSFFSGLKFGETVIIEYQSTSYPEVLFHLLQNFCSANSMQVLIDDIVDTYPQFVSGMKALGFEPGSALVIKIGGGKIEAGTVVERLDVDKYSIPVNHYRNVVGRIPNLREEYINPVLGVHKFPLLLTKRELLSFLATVSTFVGDTSRIAVYFINRDVVDAIEPSFLPMFEEIATTVAEWYRDGSDFVLSVIKAANPELLEKEYRLKVEEVLKG</sequence>
<dbReference type="Proteomes" id="UP000250179">
    <property type="component" value="Chromosome"/>
</dbReference>
<dbReference type="AlphaFoldDB" id="A0A2Z2M8V6"/>
<organism evidence="1 2">
    <name type="scientific">Thermococcus profundus</name>
    <dbReference type="NCBI Taxonomy" id="49899"/>
    <lineage>
        <taxon>Archaea</taxon>
        <taxon>Methanobacteriati</taxon>
        <taxon>Methanobacteriota</taxon>
        <taxon>Thermococci</taxon>
        <taxon>Thermococcales</taxon>
        <taxon>Thermococcaceae</taxon>
        <taxon>Thermococcus</taxon>
    </lineage>
</organism>
<evidence type="ECO:0000313" key="2">
    <source>
        <dbReference type="Proteomes" id="UP000250179"/>
    </source>
</evidence>
<keyword evidence="2" id="KW-1185">Reference proteome</keyword>
<dbReference type="GeneID" id="33319143"/>
<name>A0A2Z2M8V6_THEPR</name>
<dbReference type="InterPro" id="IPR005489">
    <property type="entry name" value="DUF257"/>
</dbReference>
<dbReference type="OrthoDB" id="85875at2157"/>
<dbReference type="RefSeq" id="WP_088857392.1">
    <property type="nucleotide sequence ID" value="NZ_CP014862.1"/>
</dbReference>
<dbReference type="KEGG" id="tprf:A3L09_01995"/>
<gene>
    <name evidence="1" type="ORF">A3L09_01995</name>
</gene>
<proteinExistence type="predicted"/>
<accession>A0A2Z2M8V6</accession>
<dbReference type="Gene3D" id="3.40.50.11570">
    <property type="entry name" value="Protein of unknown function DUF257"/>
    <property type="match status" value="1"/>
</dbReference>
<protein>
    <submittedName>
        <fullName evidence="1">Uncharacterized protein</fullName>
    </submittedName>
</protein>
<reference evidence="1 2" key="1">
    <citation type="submission" date="2016-03" db="EMBL/GenBank/DDBJ databases">
        <title>Complete genome sequence of Thermococcus profundus strain DT5432.</title>
        <authorList>
            <person name="Oger P.M."/>
        </authorList>
    </citation>
    <scope>NUCLEOTIDE SEQUENCE [LARGE SCALE GENOMIC DNA]</scope>
    <source>
        <strain evidence="1 2">DT 5432</strain>
    </source>
</reference>
<dbReference type="EMBL" id="CP014862">
    <property type="protein sequence ID" value="ASJ02126.1"/>
    <property type="molecule type" value="Genomic_DNA"/>
</dbReference>